<dbReference type="Gene3D" id="3.80.10.10">
    <property type="entry name" value="Ribonuclease Inhibitor"/>
    <property type="match status" value="5"/>
</dbReference>
<keyword evidence="5" id="KW-1185">Reference proteome</keyword>
<dbReference type="PROSITE" id="PS51450">
    <property type="entry name" value="LRR"/>
    <property type="match status" value="5"/>
</dbReference>
<protein>
    <submittedName>
        <fullName evidence="3">Leucine-rich repeat protein</fullName>
    </submittedName>
    <submittedName>
        <fullName evidence="4">Leucine-rich_repeat protein</fullName>
    </submittedName>
</protein>
<dbReference type="SUPFAM" id="SSF52058">
    <property type="entry name" value="L domain-like"/>
    <property type="match status" value="2"/>
</dbReference>
<keyword evidence="1" id="KW-0433">Leucine-rich repeat</keyword>
<proteinExistence type="predicted"/>
<dbReference type="AlphaFoldDB" id="A0AA86QPC8"/>
<comment type="caution">
    <text evidence="3">The sequence shown here is derived from an EMBL/GenBank/DDBJ whole genome shotgun (WGS) entry which is preliminary data.</text>
</comment>
<evidence type="ECO:0000313" key="3">
    <source>
        <dbReference type="EMBL" id="CAI9960457.1"/>
    </source>
</evidence>
<reference evidence="4 5" key="2">
    <citation type="submission" date="2024-07" db="EMBL/GenBank/DDBJ databases">
        <authorList>
            <person name="Akdeniz Z."/>
        </authorList>
    </citation>
    <scope>NUCLEOTIDE SEQUENCE [LARGE SCALE GENOMIC DNA]</scope>
</reference>
<evidence type="ECO:0000256" key="1">
    <source>
        <dbReference type="ARBA" id="ARBA00022614"/>
    </source>
</evidence>
<keyword evidence="2" id="KW-0677">Repeat</keyword>
<dbReference type="InterPro" id="IPR001611">
    <property type="entry name" value="Leu-rich_rpt"/>
</dbReference>
<evidence type="ECO:0000313" key="5">
    <source>
        <dbReference type="Proteomes" id="UP001642409"/>
    </source>
</evidence>
<dbReference type="PANTHER" id="PTHR46652:SF3">
    <property type="entry name" value="LEUCINE-RICH REPEAT-CONTAINING PROTEIN 9"/>
    <property type="match status" value="1"/>
</dbReference>
<dbReference type="InterPro" id="IPR032675">
    <property type="entry name" value="LRR_dom_sf"/>
</dbReference>
<dbReference type="EMBL" id="CAXDID020000016">
    <property type="protein sequence ID" value="CAL5983879.1"/>
    <property type="molecule type" value="Genomic_DNA"/>
</dbReference>
<reference evidence="3" key="1">
    <citation type="submission" date="2023-06" db="EMBL/GenBank/DDBJ databases">
        <authorList>
            <person name="Kurt Z."/>
        </authorList>
    </citation>
    <scope>NUCLEOTIDE SEQUENCE</scope>
</reference>
<evidence type="ECO:0000256" key="2">
    <source>
        <dbReference type="ARBA" id="ARBA00022737"/>
    </source>
</evidence>
<dbReference type="PANTHER" id="PTHR46652">
    <property type="entry name" value="LEUCINE-RICH REPEAT AND IQ DOMAIN-CONTAINING PROTEIN 1-RELATED"/>
    <property type="match status" value="1"/>
</dbReference>
<sequence>MALTVQQLKQLYPNYATETDVILYNNFENLRILEQCINVVRLTCQNARIQRFDIQQNFEYLKELYISKSSIQNIDIYADLHVLHVTNCSLSVFDFATRYYNLMVLNISGNDLSLVTAKNILNSLVNLRELTANYCNLVDLSIFLDIAGNNQFLLLNKIDLSYNEPISLQGIQQCNNLTKMDVCHCGLRNLNYISETLSLQSLTACYNQLSDISMIGTLINLECLDLSFNYNLGSIASLLPLAKVTHLSFNQISAPSLNGVQNMFELVNLSAFTNLFTHVDELINATKLKNVNLSLSQIYNVSGLQNAKNIETLELNSNQLRSFVGMPQYSKLHTFLAHGNNHLKNCIGLGNQPYLQQLNLSKVESLEGIENLHALTSAQFNCNKLKSIQQLIHCTYIQELHVQSNELISLNGIQNLFNLTVIKADHNKLTSIAEISKLTMLKELVLNNNNIRSLDGIQKILSLQSLELGNNKISNLMHLQHLNQLNFLNLDKNNLSDIRQLLFLKEKQSLKTVWLAECQQLSVEGANKICQLPDFIQYVIQILPQIVSYCYESDYDRGGRYYSSVITAEERSLGKQLVISELTEQNLRELKEQ</sequence>
<gene>
    <name evidence="3" type="ORF">HINF_LOCUS48102</name>
    <name evidence="4" type="ORF">HINF_LOCUS7836</name>
</gene>
<accession>A0AA86QPC8</accession>
<evidence type="ECO:0000313" key="4">
    <source>
        <dbReference type="EMBL" id="CAL5983879.1"/>
    </source>
</evidence>
<organism evidence="3">
    <name type="scientific">Hexamita inflata</name>
    <dbReference type="NCBI Taxonomy" id="28002"/>
    <lineage>
        <taxon>Eukaryota</taxon>
        <taxon>Metamonada</taxon>
        <taxon>Diplomonadida</taxon>
        <taxon>Hexamitidae</taxon>
        <taxon>Hexamitinae</taxon>
        <taxon>Hexamita</taxon>
    </lineage>
</organism>
<dbReference type="EMBL" id="CATOUU010000931">
    <property type="protein sequence ID" value="CAI9960457.1"/>
    <property type="molecule type" value="Genomic_DNA"/>
</dbReference>
<dbReference type="InterPro" id="IPR050836">
    <property type="entry name" value="SDS22/Internalin_LRR"/>
</dbReference>
<name>A0AA86QPC8_9EUKA</name>
<dbReference type="SMART" id="SM00365">
    <property type="entry name" value="LRR_SD22"/>
    <property type="match status" value="4"/>
</dbReference>
<dbReference type="Proteomes" id="UP001642409">
    <property type="component" value="Unassembled WGS sequence"/>
</dbReference>